<evidence type="ECO:0000313" key="2">
    <source>
        <dbReference type="Proteomes" id="UP001597203"/>
    </source>
</evidence>
<keyword evidence="2" id="KW-1185">Reference proteome</keyword>
<sequence>MLDQTFSAQNFRRVYDIENRRGRNVDRAYFQLLVDASARITAASAAVRAARKAHVGLADDALNVILHPLREALRAERANRETLIDTTMADIAQQVLDGYQLQLVERSGPDETTLYTLPADPRPYFIGKQIQHNISRLYKLKAGNRRAIVSQLFDQLNNGFRQFCVRTDVSSFYESINRSDLVKELDNDQLLSFGSKKYIKQALSSYGELSVVRTFGTDRGLD</sequence>
<dbReference type="RefSeq" id="WP_380912663.1">
    <property type="nucleotide sequence ID" value="NZ_JBHTLS010000131.1"/>
</dbReference>
<dbReference type="EMBL" id="JBHTLS010000131">
    <property type="protein sequence ID" value="MFD1106193.1"/>
    <property type="molecule type" value="Genomic_DNA"/>
</dbReference>
<name>A0ABW3P488_9SPHN</name>
<protein>
    <recommendedName>
        <fullName evidence="3">Reverse transcriptase domain-containing protein</fullName>
    </recommendedName>
</protein>
<accession>A0ABW3P488</accession>
<proteinExistence type="predicted"/>
<evidence type="ECO:0000313" key="1">
    <source>
        <dbReference type="EMBL" id="MFD1106193.1"/>
    </source>
</evidence>
<dbReference type="Proteomes" id="UP001597203">
    <property type="component" value="Unassembled WGS sequence"/>
</dbReference>
<organism evidence="1 2">
    <name type="scientific">Sphingobium olei</name>
    <dbReference type="NCBI Taxonomy" id="420955"/>
    <lineage>
        <taxon>Bacteria</taxon>
        <taxon>Pseudomonadati</taxon>
        <taxon>Pseudomonadota</taxon>
        <taxon>Alphaproteobacteria</taxon>
        <taxon>Sphingomonadales</taxon>
        <taxon>Sphingomonadaceae</taxon>
        <taxon>Sphingobium</taxon>
    </lineage>
</organism>
<comment type="caution">
    <text evidence="1">The sequence shown here is derived from an EMBL/GenBank/DDBJ whole genome shotgun (WGS) entry which is preliminary data.</text>
</comment>
<reference evidence="2" key="1">
    <citation type="journal article" date="2019" name="Int. J. Syst. Evol. Microbiol.">
        <title>The Global Catalogue of Microorganisms (GCM) 10K type strain sequencing project: providing services to taxonomists for standard genome sequencing and annotation.</title>
        <authorList>
            <consortium name="The Broad Institute Genomics Platform"/>
            <consortium name="The Broad Institute Genome Sequencing Center for Infectious Disease"/>
            <person name="Wu L."/>
            <person name="Ma J."/>
        </authorList>
    </citation>
    <scope>NUCLEOTIDE SEQUENCE [LARGE SCALE GENOMIC DNA]</scope>
    <source>
        <strain evidence="2">CCUG 54329</strain>
    </source>
</reference>
<gene>
    <name evidence="1" type="ORF">ACFQ24_15100</name>
</gene>
<evidence type="ECO:0008006" key="3">
    <source>
        <dbReference type="Google" id="ProtNLM"/>
    </source>
</evidence>